<reference evidence="1 2" key="1">
    <citation type="journal article" date="2015" name="PLoS ONE">
        <title>Lysis to Kill: Evaluation of the Lytic Abilities, and Genomics of Nine Bacteriophages Infective for Gordonia spp. and Their Potential Use in Activated Sludge Foam Biocontrol.</title>
        <authorList>
            <person name="Dyson Z.A."/>
            <person name="Tucci J."/>
            <person name="Seviour R.J."/>
            <person name="Petrovski S."/>
        </authorList>
    </citation>
    <scope>NUCLEOTIDE SEQUENCE [LARGE SCALE GENOMIC DNA]</scope>
</reference>
<dbReference type="GeneID" id="26516840"/>
<keyword evidence="2" id="KW-1185">Reference proteome</keyword>
<name>A0A0K0MXC5_9CAUD</name>
<dbReference type="OrthoDB" id="40843at10239"/>
<protein>
    <submittedName>
        <fullName evidence="1">Uncharacterized protein</fullName>
    </submittedName>
</protein>
<dbReference type="KEGG" id="vg:26516840"/>
<evidence type="ECO:0000313" key="2">
    <source>
        <dbReference type="Proteomes" id="UP000202434"/>
    </source>
</evidence>
<evidence type="ECO:0000313" key="1">
    <source>
        <dbReference type="EMBL" id="AKI28698.1"/>
    </source>
</evidence>
<sequence length="53" mass="5725">MTVEQDEQQAVECGRVAWLASVGARATVCCTQLQGHDGKHHDAALGVDWSDDE</sequence>
<gene>
    <name evidence="1" type="ORF">GTE6_56</name>
</gene>
<accession>A0A0K0MXC5</accession>
<dbReference type="EMBL" id="KR053200">
    <property type="protein sequence ID" value="AKI28698.1"/>
    <property type="molecule type" value="Genomic_DNA"/>
</dbReference>
<proteinExistence type="predicted"/>
<dbReference type="Proteomes" id="UP000202434">
    <property type="component" value="Segment"/>
</dbReference>
<organism evidence="1 2">
    <name type="scientific">Gordonia phage GTE6</name>
    <dbReference type="NCBI Taxonomy" id="1647474"/>
    <lineage>
        <taxon>Viruses</taxon>
        <taxon>Duplodnaviria</taxon>
        <taxon>Heunggongvirae</taxon>
        <taxon>Uroviricota</taxon>
        <taxon>Caudoviricetes</taxon>
        <taxon>Stackebrandtviridae</taxon>
        <taxon>Schenleyvirinae</taxon>
        <taxon>Dexdertvirus</taxon>
        <taxon>Dexdertvirus GTE6</taxon>
    </lineage>
</organism>
<dbReference type="RefSeq" id="YP_009188424.1">
    <property type="nucleotide sequence ID" value="NC_028665.1"/>
</dbReference>